<dbReference type="Proteomes" id="UP000186922">
    <property type="component" value="Unassembled WGS sequence"/>
</dbReference>
<gene>
    <name evidence="1" type="primary">RvY_00414-1</name>
    <name evidence="1" type="synonym">RvY_00414.1</name>
    <name evidence="1" type="ORF">RvY_00414</name>
</gene>
<reference evidence="1 2" key="1">
    <citation type="journal article" date="2016" name="Nat. Commun.">
        <title>Extremotolerant tardigrade genome and improved radiotolerance of human cultured cells by tardigrade-unique protein.</title>
        <authorList>
            <person name="Hashimoto T."/>
            <person name="Horikawa D.D."/>
            <person name="Saito Y."/>
            <person name="Kuwahara H."/>
            <person name="Kozuka-Hata H."/>
            <person name="Shin-I T."/>
            <person name="Minakuchi Y."/>
            <person name="Ohishi K."/>
            <person name="Motoyama A."/>
            <person name="Aizu T."/>
            <person name="Enomoto A."/>
            <person name="Kondo K."/>
            <person name="Tanaka S."/>
            <person name="Hara Y."/>
            <person name="Koshikawa S."/>
            <person name="Sagara H."/>
            <person name="Miura T."/>
            <person name="Yokobori S."/>
            <person name="Miyagawa K."/>
            <person name="Suzuki Y."/>
            <person name="Kubo T."/>
            <person name="Oyama M."/>
            <person name="Kohara Y."/>
            <person name="Fujiyama A."/>
            <person name="Arakawa K."/>
            <person name="Katayama T."/>
            <person name="Toyoda A."/>
            <person name="Kunieda T."/>
        </authorList>
    </citation>
    <scope>NUCLEOTIDE SEQUENCE [LARGE SCALE GENOMIC DNA]</scope>
    <source>
        <strain evidence="1 2">YOKOZUNA-1</strain>
    </source>
</reference>
<accession>A0A1D1UCP5</accession>
<name>A0A1D1UCP5_RAMVA</name>
<evidence type="ECO:0000313" key="1">
    <source>
        <dbReference type="EMBL" id="GAU87589.1"/>
    </source>
</evidence>
<organism evidence="1 2">
    <name type="scientific">Ramazzottius varieornatus</name>
    <name type="common">Water bear</name>
    <name type="synonym">Tardigrade</name>
    <dbReference type="NCBI Taxonomy" id="947166"/>
    <lineage>
        <taxon>Eukaryota</taxon>
        <taxon>Metazoa</taxon>
        <taxon>Ecdysozoa</taxon>
        <taxon>Tardigrada</taxon>
        <taxon>Eutardigrada</taxon>
        <taxon>Parachela</taxon>
        <taxon>Hypsibioidea</taxon>
        <taxon>Ramazzottiidae</taxon>
        <taxon>Ramazzottius</taxon>
    </lineage>
</organism>
<dbReference type="EMBL" id="BDGG01000001">
    <property type="protein sequence ID" value="GAU87589.1"/>
    <property type="molecule type" value="Genomic_DNA"/>
</dbReference>
<evidence type="ECO:0000313" key="2">
    <source>
        <dbReference type="Proteomes" id="UP000186922"/>
    </source>
</evidence>
<sequence length="80" mass="8753">MICSQISISSGARFRCFWPRECATWENDLGKCACARLVCCHELSRFLTRKSGTGLLDGMGPQLVDTLGRSPDRISGEAVS</sequence>
<dbReference type="AlphaFoldDB" id="A0A1D1UCP5"/>
<keyword evidence="2" id="KW-1185">Reference proteome</keyword>
<comment type="caution">
    <text evidence="1">The sequence shown here is derived from an EMBL/GenBank/DDBJ whole genome shotgun (WGS) entry which is preliminary data.</text>
</comment>
<protein>
    <submittedName>
        <fullName evidence="1">Uncharacterized protein</fullName>
    </submittedName>
</protein>
<proteinExistence type="predicted"/>